<feature type="domain" description="UspA" evidence="1">
    <location>
        <begin position="76"/>
        <end position="136"/>
    </location>
</feature>
<dbReference type="PANTHER" id="PTHR46553:SF9">
    <property type="entry name" value="USPA DOMAIN-CONTAINING PROTEIN"/>
    <property type="match status" value="1"/>
</dbReference>
<protein>
    <recommendedName>
        <fullName evidence="1">UspA domain-containing protein</fullName>
    </recommendedName>
</protein>
<dbReference type="EMBL" id="CM031817">
    <property type="protein sequence ID" value="KAG6640749.1"/>
    <property type="molecule type" value="Genomic_DNA"/>
</dbReference>
<dbReference type="PANTHER" id="PTHR46553">
    <property type="entry name" value="ADENINE NUCLEOTIDE ALPHA HYDROLASES-LIKE SUPERFAMILY PROTEIN"/>
    <property type="match status" value="1"/>
</dbReference>
<comment type="caution">
    <text evidence="2">The sequence shown here is derived from an EMBL/GenBank/DDBJ whole genome shotgun (WGS) entry which is preliminary data.</text>
</comment>
<proteinExistence type="predicted"/>
<organism evidence="2 3">
    <name type="scientific">Carya illinoinensis</name>
    <name type="common">Pecan</name>
    <dbReference type="NCBI Taxonomy" id="32201"/>
    <lineage>
        <taxon>Eukaryota</taxon>
        <taxon>Viridiplantae</taxon>
        <taxon>Streptophyta</taxon>
        <taxon>Embryophyta</taxon>
        <taxon>Tracheophyta</taxon>
        <taxon>Spermatophyta</taxon>
        <taxon>Magnoliopsida</taxon>
        <taxon>eudicotyledons</taxon>
        <taxon>Gunneridae</taxon>
        <taxon>Pentapetalae</taxon>
        <taxon>rosids</taxon>
        <taxon>fabids</taxon>
        <taxon>Fagales</taxon>
        <taxon>Juglandaceae</taxon>
        <taxon>Carya</taxon>
    </lineage>
</organism>
<dbReference type="InterPro" id="IPR006016">
    <property type="entry name" value="UspA"/>
</dbReference>
<evidence type="ECO:0000313" key="2">
    <source>
        <dbReference type="EMBL" id="KAG6640749.1"/>
    </source>
</evidence>
<gene>
    <name evidence="2" type="ORF">CIPAW_09G025300</name>
</gene>
<dbReference type="CDD" id="cd23659">
    <property type="entry name" value="USP_At3g01520-like"/>
    <property type="match status" value="1"/>
</dbReference>
<name>A0A8T1P9M9_CARIL</name>
<dbReference type="Proteomes" id="UP000811609">
    <property type="component" value="Chromosome 9"/>
</dbReference>
<evidence type="ECO:0000313" key="3">
    <source>
        <dbReference type="Proteomes" id="UP000811609"/>
    </source>
</evidence>
<dbReference type="Pfam" id="PF00582">
    <property type="entry name" value="Usp"/>
    <property type="match status" value="1"/>
</dbReference>
<accession>A0A8T1P9M9</accession>
<dbReference type="AlphaFoldDB" id="A0A8T1P9M9"/>
<sequence length="143" mass="15675">METQSAGAAVGAEQQPLMKKNEEQNKKTMIKVIMVGIDESDESFYALRWTLDHLFVSIGEAPETRLDEVGKVVLAKAETLVLDGDSKDMICQAAEQMQVDLLVVGSRGLGKIKRAFLGSVSDYCAHHAKCPILIVKPLRESSK</sequence>
<evidence type="ECO:0000259" key="1">
    <source>
        <dbReference type="Pfam" id="PF00582"/>
    </source>
</evidence>
<keyword evidence="3" id="KW-1185">Reference proteome</keyword>
<reference evidence="2" key="1">
    <citation type="submission" date="2020-12" db="EMBL/GenBank/DDBJ databases">
        <title>WGS assembly of Carya illinoinensis cv. Pawnee.</title>
        <authorList>
            <person name="Platts A."/>
            <person name="Shu S."/>
            <person name="Wright S."/>
            <person name="Barry K."/>
            <person name="Edger P."/>
            <person name="Pires J.C."/>
            <person name="Schmutz J."/>
        </authorList>
    </citation>
    <scope>NUCLEOTIDE SEQUENCE</scope>
    <source>
        <tissue evidence="2">Leaf</tissue>
    </source>
</reference>